<dbReference type="EMBL" id="BDGG01000003">
    <property type="protein sequence ID" value="GAU94768.1"/>
    <property type="molecule type" value="Genomic_DNA"/>
</dbReference>
<dbReference type="GO" id="GO:0005739">
    <property type="term" value="C:mitochondrion"/>
    <property type="evidence" value="ECO:0007669"/>
    <property type="project" value="TreeGrafter"/>
</dbReference>
<comment type="caution">
    <text evidence="3">The sequence shown here is derived from an EMBL/GenBank/DDBJ whole genome shotgun (WGS) entry which is preliminary data.</text>
</comment>
<dbReference type="GO" id="GO:0005524">
    <property type="term" value="F:ATP binding"/>
    <property type="evidence" value="ECO:0007669"/>
    <property type="project" value="UniProtKB-KW"/>
</dbReference>
<evidence type="ECO:0000256" key="2">
    <source>
        <dbReference type="ARBA" id="ARBA00022840"/>
    </source>
</evidence>
<protein>
    <recommendedName>
        <fullName evidence="5">CobQ/CobB/MinD/ParA nucleotide binding domain-containing protein</fullName>
    </recommendedName>
</protein>
<dbReference type="Gene3D" id="3.40.50.300">
    <property type="entry name" value="P-loop containing nucleotide triphosphate hydrolases"/>
    <property type="match status" value="1"/>
</dbReference>
<dbReference type="PANTHER" id="PTHR42961">
    <property type="entry name" value="IRON-SULFUR PROTEIN NUBPL"/>
    <property type="match status" value="1"/>
</dbReference>
<gene>
    <name evidence="3" type="primary">RvY_06487-1</name>
    <name evidence="3" type="synonym">RvY_06487.1</name>
    <name evidence="3" type="ORF">RvY_06487</name>
</gene>
<dbReference type="GO" id="GO:0032981">
    <property type="term" value="P:mitochondrial respiratory chain complex I assembly"/>
    <property type="evidence" value="ECO:0007669"/>
    <property type="project" value="TreeGrafter"/>
</dbReference>
<dbReference type="GO" id="GO:0051539">
    <property type="term" value="F:4 iron, 4 sulfur cluster binding"/>
    <property type="evidence" value="ECO:0007669"/>
    <property type="project" value="TreeGrafter"/>
</dbReference>
<dbReference type="InterPro" id="IPR027417">
    <property type="entry name" value="P-loop_NTPase"/>
</dbReference>
<dbReference type="PANTHER" id="PTHR42961:SF2">
    <property type="entry name" value="IRON-SULFUR PROTEIN NUBPL"/>
    <property type="match status" value="1"/>
</dbReference>
<dbReference type="STRING" id="947166.A0A1D1V8C5"/>
<evidence type="ECO:0000313" key="4">
    <source>
        <dbReference type="Proteomes" id="UP000186922"/>
    </source>
</evidence>
<organism evidence="3 4">
    <name type="scientific">Ramazzottius varieornatus</name>
    <name type="common">Water bear</name>
    <name type="synonym">Tardigrade</name>
    <dbReference type="NCBI Taxonomy" id="947166"/>
    <lineage>
        <taxon>Eukaryota</taxon>
        <taxon>Metazoa</taxon>
        <taxon>Ecdysozoa</taxon>
        <taxon>Tardigrada</taxon>
        <taxon>Eutardigrada</taxon>
        <taxon>Parachela</taxon>
        <taxon>Hypsibioidea</taxon>
        <taxon>Ramazzottiidae</taxon>
        <taxon>Ramazzottius</taxon>
    </lineage>
</organism>
<evidence type="ECO:0000313" key="3">
    <source>
        <dbReference type="EMBL" id="GAU94768.1"/>
    </source>
</evidence>
<dbReference type="OrthoDB" id="1741334at2759"/>
<dbReference type="GO" id="GO:0016226">
    <property type="term" value="P:iron-sulfur cluster assembly"/>
    <property type="evidence" value="ECO:0007669"/>
    <property type="project" value="InterPro"/>
</dbReference>
<dbReference type="Pfam" id="PF10609">
    <property type="entry name" value="ParA"/>
    <property type="match status" value="1"/>
</dbReference>
<evidence type="ECO:0008006" key="5">
    <source>
        <dbReference type="Google" id="ProtNLM"/>
    </source>
</evidence>
<keyword evidence="4" id="KW-1185">Reference proteome</keyword>
<dbReference type="Proteomes" id="UP000186922">
    <property type="component" value="Unassembled WGS sequence"/>
</dbReference>
<keyword evidence="1" id="KW-0547">Nucleotide-binding</keyword>
<dbReference type="InterPro" id="IPR033756">
    <property type="entry name" value="YlxH/NBP35"/>
</dbReference>
<dbReference type="InterPro" id="IPR044304">
    <property type="entry name" value="NUBPL-like"/>
</dbReference>
<accession>A0A1D1V8C5</accession>
<name>A0A1D1V8C5_RAMVA</name>
<evidence type="ECO:0000256" key="1">
    <source>
        <dbReference type="ARBA" id="ARBA00022741"/>
    </source>
</evidence>
<keyword evidence="2" id="KW-0067">ATP-binding</keyword>
<sequence>MAGAKFAKFPIAGVKKVICVASGKGGVGKSSTAGVVIVSTPQDLALLDARRGVEMFKAVNVPILGLVENMSVFECPKCGELSHIFGHESIRKLCKEINLDILCSVPLDLRIRETSDDGKPIVISQPESNLAKVYLQLAEEVVRRLDQKATNVSQLQQKTQ</sequence>
<dbReference type="SUPFAM" id="SSF52540">
    <property type="entry name" value="P-loop containing nucleoside triphosphate hydrolases"/>
    <property type="match status" value="1"/>
</dbReference>
<proteinExistence type="predicted"/>
<reference evidence="3 4" key="1">
    <citation type="journal article" date="2016" name="Nat. Commun.">
        <title>Extremotolerant tardigrade genome and improved radiotolerance of human cultured cells by tardigrade-unique protein.</title>
        <authorList>
            <person name="Hashimoto T."/>
            <person name="Horikawa D.D."/>
            <person name="Saito Y."/>
            <person name="Kuwahara H."/>
            <person name="Kozuka-Hata H."/>
            <person name="Shin-I T."/>
            <person name="Minakuchi Y."/>
            <person name="Ohishi K."/>
            <person name="Motoyama A."/>
            <person name="Aizu T."/>
            <person name="Enomoto A."/>
            <person name="Kondo K."/>
            <person name="Tanaka S."/>
            <person name="Hara Y."/>
            <person name="Koshikawa S."/>
            <person name="Sagara H."/>
            <person name="Miura T."/>
            <person name="Yokobori S."/>
            <person name="Miyagawa K."/>
            <person name="Suzuki Y."/>
            <person name="Kubo T."/>
            <person name="Oyama M."/>
            <person name="Kohara Y."/>
            <person name="Fujiyama A."/>
            <person name="Arakawa K."/>
            <person name="Katayama T."/>
            <person name="Toyoda A."/>
            <person name="Kunieda T."/>
        </authorList>
    </citation>
    <scope>NUCLEOTIDE SEQUENCE [LARGE SCALE GENOMIC DNA]</scope>
    <source>
        <strain evidence="3 4">YOKOZUNA-1</strain>
    </source>
</reference>
<dbReference type="AlphaFoldDB" id="A0A1D1V8C5"/>